<keyword evidence="5 7" id="KW-1133">Transmembrane helix</keyword>
<dbReference type="InterPro" id="IPR003838">
    <property type="entry name" value="ABC3_permease_C"/>
</dbReference>
<dbReference type="AlphaFoldDB" id="A0A7C5ERB7"/>
<dbReference type="PANTHER" id="PTHR43738">
    <property type="entry name" value="ABC TRANSPORTER, MEMBRANE PROTEIN"/>
    <property type="match status" value="1"/>
</dbReference>
<accession>A0A7C5ERB7</accession>
<keyword evidence="3" id="KW-1003">Cell membrane</keyword>
<proteinExistence type="predicted"/>
<reference evidence="9" key="1">
    <citation type="journal article" date="2020" name="mSystems">
        <title>Genome- and Community-Level Interaction Insights into Carbon Utilization and Element Cycling Functions of Hydrothermarchaeota in Hydrothermal Sediment.</title>
        <authorList>
            <person name="Zhou Z."/>
            <person name="Liu Y."/>
            <person name="Xu W."/>
            <person name="Pan J."/>
            <person name="Luo Z.H."/>
            <person name="Li M."/>
        </authorList>
    </citation>
    <scope>NUCLEOTIDE SEQUENCE [LARGE SCALE GENOMIC DNA]</scope>
    <source>
        <strain evidence="9">SpSt-853</strain>
    </source>
</reference>
<evidence type="ECO:0000256" key="7">
    <source>
        <dbReference type="SAM" id="Phobius"/>
    </source>
</evidence>
<sequence length="202" mass="21450">MKGPGGSRAPWCSAIFKEVRDMAGTPPGRYSALSVEFKPGVNQALAVPRLQALVPNLAVMTTPELSRLTRQYYVANTGMGGSLAFFTSVAVLVGVVIIILTMYASVLNRERDFAVLRALGARRGDIVVLVIGQGLIISLFGLLLGFTLPALFLNLVRGSTIPSYMPAMVPLLHAGVTVLCSLLGSLLALRKALKAEPASVFH</sequence>
<keyword evidence="6 7" id="KW-0472">Membrane</keyword>
<organism evidence="9">
    <name type="scientific">Desulfobacca acetoxidans</name>
    <dbReference type="NCBI Taxonomy" id="60893"/>
    <lineage>
        <taxon>Bacteria</taxon>
        <taxon>Pseudomonadati</taxon>
        <taxon>Thermodesulfobacteriota</taxon>
        <taxon>Desulfobaccia</taxon>
        <taxon>Desulfobaccales</taxon>
        <taxon>Desulfobaccaceae</taxon>
        <taxon>Desulfobacca</taxon>
    </lineage>
</organism>
<evidence type="ECO:0000256" key="5">
    <source>
        <dbReference type="ARBA" id="ARBA00022989"/>
    </source>
</evidence>
<feature type="transmembrane region" description="Helical" evidence="7">
    <location>
        <begin position="83"/>
        <end position="106"/>
    </location>
</feature>
<comment type="subcellular location">
    <subcellularLocation>
        <location evidence="1">Cell membrane</location>
        <topology evidence="1">Multi-pass membrane protein</topology>
    </subcellularLocation>
</comment>
<dbReference type="InterPro" id="IPR051125">
    <property type="entry name" value="ABC-4/HrtB_transporter"/>
</dbReference>
<evidence type="ECO:0000313" key="9">
    <source>
        <dbReference type="EMBL" id="HGZ11963.1"/>
    </source>
</evidence>
<dbReference type="GO" id="GO:0005886">
    <property type="term" value="C:plasma membrane"/>
    <property type="evidence" value="ECO:0007669"/>
    <property type="project" value="UniProtKB-SubCell"/>
</dbReference>
<evidence type="ECO:0000256" key="4">
    <source>
        <dbReference type="ARBA" id="ARBA00022692"/>
    </source>
</evidence>
<dbReference type="EMBL" id="DTKJ01000049">
    <property type="protein sequence ID" value="HGZ11963.1"/>
    <property type="molecule type" value="Genomic_DNA"/>
</dbReference>
<keyword evidence="2" id="KW-0813">Transport</keyword>
<evidence type="ECO:0000259" key="8">
    <source>
        <dbReference type="Pfam" id="PF02687"/>
    </source>
</evidence>
<evidence type="ECO:0000256" key="1">
    <source>
        <dbReference type="ARBA" id="ARBA00004651"/>
    </source>
</evidence>
<comment type="caution">
    <text evidence="9">The sequence shown here is derived from an EMBL/GenBank/DDBJ whole genome shotgun (WGS) entry which is preliminary data.</text>
</comment>
<dbReference type="PANTHER" id="PTHR43738:SF1">
    <property type="entry name" value="HEMIN TRANSPORT SYSTEM PERMEASE PROTEIN HRTB-RELATED"/>
    <property type="match status" value="1"/>
</dbReference>
<gene>
    <name evidence="9" type="ORF">ENW48_07065</name>
</gene>
<feature type="transmembrane region" description="Helical" evidence="7">
    <location>
        <begin position="164"/>
        <end position="189"/>
    </location>
</feature>
<evidence type="ECO:0000256" key="3">
    <source>
        <dbReference type="ARBA" id="ARBA00022475"/>
    </source>
</evidence>
<protein>
    <submittedName>
        <fullName evidence="9">ABC transporter permease</fullName>
    </submittedName>
</protein>
<keyword evidence="4 7" id="KW-0812">Transmembrane</keyword>
<name>A0A7C5ERB7_9BACT</name>
<dbReference type="Pfam" id="PF02687">
    <property type="entry name" value="FtsX"/>
    <property type="match status" value="1"/>
</dbReference>
<evidence type="ECO:0000256" key="6">
    <source>
        <dbReference type="ARBA" id="ARBA00023136"/>
    </source>
</evidence>
<feature type="domain" description="ABC3 transporter permease C-terminal" evidence="8">
    <location>
        <begin position="85"/>
        <end position="197"/>
    </location>
</feature>
<evidence type="ECO:0000256" key="2">
    <source>
        <dbReference type="ARBA" id="ARBA00022448"/>
    </source>
</evidence>
<feature type="transmembrane region" description="Helical" evidence="7">
    <location>
        <begin position="126"/>
        <end position="152"/>
    </location>
</feature>